<proteinExistence type="inferred from homology"/>
<dbReference type="OrthoDB" id="5211at2759"/>
<evidence type="ECO:0000256" key="9">
    <source>
        <dbReference type="ARBA" id="ARBA00023133"/>
    </source>
</evidence>
<evidence type="ECO:0000313" key="17">
    <source>
        <dbReference type="Proteomes" id="UP000320475"/>
    </source>
</evidence>
<evidence type="ECO:0000256" key="5">
    <source>
        <dbReference type="ARBA" id="ARBA00022692"/>
    </source>
</evidence>
<evidence type="ECO:0000256" key="6">
    <source>
        <dbReference type="ARBA" id="ARBA00022946"/>
    </source>
</evidence>
<evidence type="ECO:0000313" key="16">
    <source>
        <dbReference type="Proteomes" id="UP000317494"/>
    </source>
</evidence>
<dbReference type="EMBL" id="QEAM01000167">
    <property type="protein sequence ID" value="TPX44807.1"/>
    <property type="molecule type" value="Genomic_DNA"/>
</dbReference>
<dbReference type="GO" id="GO:0008495">
    <property type="term" value="F:protoheme IX farnesyltransferase activity"/>
    <property type="evidence" value="ECO:0007669"/>
    <property type="project" value="InterPro"/>
</dbReference>
<feature type="transmembrane region" description="Helical" evidence="13">
    <location>
        <begin position="100"/>
        <end position="122"/>
    </location>
</feature>
<accession>A0A507D047</accession>
<dbReference type="InterPro" id="IPR044878">
    <property type="entry name" value="UbiA_sf"/>
</dbReference>
<evidence type="ECO:0000256" key="7">
    <source>
        <dbReference type="ARBA" id="ARBA00022989"/>
    </source>
</evidence>
<feature type="transmembrane region" description="Helical" evidence="13">
    <location>
        <begin position="194"/>
        <end position="211"/>
    </location>
</feature>
<evidence type="ECO:0000256" key="13">
    <source>
        <dbReference type="SAM" id="Phobius"/>
    </source>
</evidence>
<keyword evidence="16" id="KW-1185">Reference proteome</keyword>
<feature type="transmembrane region" description="Helical" evidence="13">
    <location>
        <begin position="223"/>
        <end position="244"/>
    </location>
</feature>
<keyword evidence="8" id="KW-0496">Mitochondrion</keyword>
<organism evidence="14 17">
    <name type="scientific">Synchytrium endobioticum</name>
    <dbReference type="NCBI Taxonomy" id="286115"/>
    <lineage>
        <taxon>Eukaryota</taxon>
        <taxon>Fungi</taxon>
        <taxon>Fungi incertae sedis</taxon>
        <taxon>Chytridiomycota</taxon>
        <taxon>Chytridiomycota incertae sedis</taxon>
        <taxon>Chytridiomycetes</taxon>
        <taxon>Synchytriales</taxon>
        <taxon>Synchytriaceae</taxon>
        <taxon>Synchytrium</taxon>
    </lineage>
</organism>
<dbReference type="InterPro" id="IPR000537">
    <property type="entry name" value="UbiA_prenyltransferase"/>
</dbReference>
<feature type="transmembrane region" description="Helical" evidence="13">
    <location>
        <begin position="291"/>
        <end position="311"/>
    </location>
</feature>
<keyword evidence="4" id="KW-0808">Transferase</keyword>
<keyword evidence="5 13" id="KW-0812">Transmembrane</keyword>
<evidence type="ECO:0000256" key="12">
    <source>
        <dbReference type="SAM" id="MobiDB-lite"/>
    </source>
</evidence>
<keyword evidence="6" id="KW-0809">Transit peptide</keyword>
<evidence type="ECO:0000256" key="1">
    <source>
        <dbReference type="ARBA" id="ARBA00004225"/>
    </source>
</evidence>
<evidence type="ECO:0000256" key="3">
    <source>
        <dbReference type="ARBA" id="ARBA00016335"/>
    </source>
</evidence>
<dbReference type="NCBIfam" id="TIGR01473">
    <property type="entry name" value="cyoE_ctaB"/>
    <property type="match status" value="1"/>
</dbReference>
<name>A0A507D047_9FUNG</name>
<dbReference type="VEuPathDB" id="FungiDB:SeMB42_g03484"/>
<dbReference type="GO" id="GO:0031966">
    <property type="term" value="C:mitochondrial membrane"/>
    <property type="evidence" value="ECO:0007669"/>
    <property type="project" value="UniProtKB-SubCell"/>
</dbReference>
<dbReference type="Proteomes" id="UP000317494">
    <property type="component" value="Unassembled WGS sequence"/>
</dbReference>
<comment type="caution">
    <text evidence="14">The sequence shown here is derived from an EMBL/GenBank/DDBJ whole genome shotgun (WGS) entry which is preliminary data.</text>
</comment>
<comment type="subcellular location">
    <subcellularLocation>
        <location evidence="1">Mitochondrion membrane</location>
        <topology evidence="1">Multi-pass membrane protein</topology>
    </subcellularLocation>
</comment>
<comment type="similarity">
    <text evidence="2">Belongs to the UbiA prenyltransferase family.</text>
</comment>
<evidence type="ECO:0000256" key="4">
    <source>
        <dbReference type="ARBA" id="ARBA00022679"/>
    </source>
</evidence>
<gene>
    <name evidence="14" type="ORF">SeLEV6574_g04270</name>
    <name evidence="15" type="ORF">SeMB42_g03484</name>
</gene>
<dbReference type="PANTHER" id="PTHR43448">
    <property type="entry name" value="PROTOHEME IX FARNESYLTRANSFERASE, MITOCHONDRIAL"/>
    <property type="match status" value="1"/>
</dbReference>
<evidence type="ECO:0000256" key="2">
    <source>
        <dbReference type="ARBA" id="ARBA00005985"/>
    </source>
</evidence>
<dbReference type="EMBL" id="QEAN01000124">
    <property type="protein sequence ID" value="TPX47039.1"/>
    <property type="molecule type" value="Genomic_DNA"/>
</dbReference>
<feature type="transmembrane region" description="Helical" evidence="13">
    <location>
        <begin position="348"/>
        <end position="366"/>
    </location>
</feature>
<protein>
    <recommendedName>
        <fullName evidence="3">Protoheme IX farnesyltransferase, mitochondrial</fullName>
    </recommendedName>
    <alternativeName>
        <fullName evidence="11">Heme O synthase</fullName>
    </alternativeName>
</protein>
<evidence type="ECO:0000256" key="8">
    <source>
        <dbReference type="ARBA" id="ARBA00023128"/>
    </source>
</evidence>
<evidence type="ECO:0000256" key="10">
    <source>
        <dbReference type="ARBA" id="ARBA00023136"/>
    </source>
</evidence>
<dbReference type="PANTHER" id="PTHR43448:SF2">
    <property type="entry name" value="PROTOHEME IX FARNESYLTRANSFERASE, MITOCHONDRIAL"/>
    <property type="match status" value="1"/>
</dbReference>
<keyword evidence="10 13" id="KW-0472">Membrane</keyword>
<evidence type="ECO:0000313" key="14">
    <source>
        <dbReference type="EMBL" id="TPX44807.1"/>
    </source>
</evidence>
<dbReference type="Proteomes" id="UP000320475">
    <property type="component" value="Unassembled WGS sequence"/>
</dbReference>
<keyword evidence="9" id="KW-0350">Heme biosynthesis</keyword>
<dbReference type="HAMAP" id="MF_00154">
    <property type="entry name" value="CyoE_CtaB"/>
    <property type="match status" value="1"/>
</dbReference>
<dbReference type="Pfam" id="PF01040">
    <property type="entry name" value="UbiA"/>
    <property type="match status" value="1"/>
</dbReference>
<dbReference type="GO" id="GO:0006784">
    <property type="term" value="P:heme A biosynthetic process"/>
    <property type="evidence" value="ECO:0007669"/>
    <property type="project" value="TreeGrafter"/>
</dbReference>
<sequence length="383" mass="41308">MQPAIFGSRIATRIHQKALSPSTAIHRQWQAHLTYITPPSAGVSILTRPTSLSATPPPAPLPPSSSSSISGDIIPPAPLRWKSVPPFTLSLYQTLSKAKLAAFVGLSTMAGYALAPCASASILSSLAYTTVGTALCISSANALNQWIEAPYDAQMARTRNRPLVTHALSPLHAFTFGVVAGVSGTAMLCATVNPLTAVLGGANIILYTCVYTPMKRTSMANTWVGAIVGAIPPMMGWVACTNSLDPGAWLLAALLYAWQFPHFNSLAWNLRPDYSKAGYRMAAVIDPALNARVALRYSLLLFPIAYLAPAVGMTTWWFVYDSTLINTMLAVAAYRFWRHSSDKTARELFFGSLVHLPVFLALLMLHKNESEHEASKKHTPVIA</sequence>
<dbReference type="FunFam" id="1.10.357.140:FF:000004">
    <property type="entry name" value="Protoheme IX farnesyltransferase, mitochondrial"/>
    <property type="match status" value="1"/>
</dbReference>
<dbReference type="InterPro" id="IPR006369">
    <property type="entry name" value="Protohaem_IX_farnesylTrfase"/>
</dbReference>
<feature type="transmembrane region" description="Helical" evidence="13">
    <location>
        <begin position="250"/>
        <end position="270"/>
    </location>
</feature>
<evidence type="ECO:0000256" key="11">
    <source>
        <dbReference type="ARBA" id="ARBA00030253"/>
    </source>
</evidence>
<evidence type="ECO:0000313" key="15">
    <source>
        <dbReference type="EMBL" id="TPX47039.1"/>
    </source>
</evidence>
<feature type="region of interest" description="Disordered" evidence="12">
    <location>
        <begin position="47"/>
        <end position="69"/>
    </location>
</feature>
<dbReference type="Gene3D" id="1.10.357.140">
    <property type="entry name" value="UbiA prenyltransferase"/>
    <property type="match status" value="1"/>
</dbReference>
<dbReference type="STRING" id="286115.A0A507D047"/>
<reference evidence="16 17" key="1">
    <citation type="journal article" date="2019" name="Sci. Rep.">
        <title>Comparative genomics of chytrid fungi reveal insights into the obligate biotrophic and pathogenic lifestyle of Synchytrium endobioticum.</title>
        <authorList>
            <person name="van de Vossenberg B.T.L.H."/>
            <person name="Warris S."/>
            <person name="Nguyen H.D.T."/>
            <person name="van Gent-Pelzer M.P.E."/>
            <person name="Joly D.L."/>
            <person name="van de Geest H.C."/>
            <person name="Bonants P.J.M."/>
            <person name="Smith D.S."/>
            <person name="Levesque C.A."/>
            <person name="van der Lee T.A.J."/>
        </authorList>
    </citation>
    <scope>NUCLEOTIDE SEQUENCE [LARGE SCALE GENOMIC DNA]</scope>
    <source>
        <strain evidence="14 17">LEV6574</strain>
        <strain evidence="15 16">MB42</strain>
    </source>
</reference>
<keyword evidence="7 13" id="KW-1133">Transmembrane helix</keyword>
<dbReference type="CDD" id="cd13957">
    <property type="entry name" value="PT_UbiA_Cox10"/>
    <property type="match status" value="1"/>
</dbReference>
<dbReference type="AlphaFoldDB" id="A0A507D047"/>